<dbReference type="OMA" id="DEWINYE"/>
<evidence type="ECO:0000256" key="17">
    <source>
        <dbReference type="SAM" id="Phobius"/>
    </source>
</evidence>
<dbReference type="GO" id="GO:0009986">
    <property type="term" value="C:cell surface"/>
    <property type="evidence" value="ECO:0007669"/>
    <property type="project" value="TreeGrafter"/>
</dbReference>
<evidence type="ECO:0000256" key="14">
    <source>
        <dbReference type="ARBA" id="ARBA00038929"/>
    </source>
</evidence>
<dbReference type="PANTHER" id="PTHR31297">
    <property type="entry name" value="GLUCAN ENDO-1,6-BETA-GLUCOSIDASE B"/>
    <property type="match status" value="1"/>
</dbReference>
<dbReference type="Proteomes" id="UP000030669">
    <property type="component" value="Unassembled WGS sequence"/>
</dbReference>
<dbReference type="eggNOG" id="ENOG502QRG8">
    <property type="taxonomic scope" value="Eukaryota"/>
</dbReference>
<keyword evidence="3" id="KW-1003">Cell membrane</keyword>
<organism evidence="19 20">
    <name type="scientific">Gloeophyllum trabeum (strain ATCC 11539 / FP-39264 / Madison 617)</name>
    <name type="common">Brown rot fungus</name>
    <dbReference type="NCBI Taxonomy" id="670483"/>
    <lineage>
        <taxon>Eukaryota</taxon>
        <taxon>Fungi</taxon>
        <taxon>Dikarya</taxon>
        <taxon>Basidiomycota</taxon>
        <taxon>Agaricomycotina</taxon>
        <taxon>Agaricomycetes</taxon>
        <taxon>Gloeophyllales</taxon>
        <taxon>Gloeophyllaceae</taxon>
        <taxon>Gloeophyllum</taxon>
    </lineage>
</organism>
<evidence type="ECO:0000256" key="1">
    <source>
        <dbReference type="ARBA" id="ARBA00004401"/>
    </source>
</evidence>
<evidence type="ECO:0000256" key="2">
    <source>
        <dbReference type="ARBA" id="ARBA00005641"/>
    </source>
</evidence>
<sequence length="717" mass="77142">MSQLAPPSAPFLGASEPGSPTPGPPTPRDSYASTPTQNAPLLSAGERGGSSPDLPGVYSSSNARRPWYKRPLWWLVGGAAFVAVVLVVVLPVVFTVGKKDGVVGGGSSSGGGGANPQSPTGATTGGNGSEVIMENGSKFTYINPFGGFWVQDPNDPFNDNAQCNEWTPPLNTTWDWGTNRVFGVNLGGWFVIEPFIMPSFFQKYNGTVDEWTLSEAMANDTASGGLQQLEDHYNTFITEQDFAEIAGAGLNWVRIPIPFWAIDVWDNEPFLAKVSWKYILRALGWARKYGLRVNLDLHTIPGSQNGYNHSGKLGSINFLNGIMGVANAERTLDYIRILAEFIAQPEYQNVVPIFGIINEPLLGIIGQDQLTRFYLQAYDRIRAVTGIGEGHGPYISIHDGFQGLGIWKDFLPGADRFILDTHPYFAFGGMQDVPIAVPDGDGDNYGGTWPKQACLSWGIGQNQSQLDFGVTIAGEFSAGFNPCGLFLQGVNENTPDYCPFWMDSSQWNETVKAGLMQFTLASMDALQNWFFWTWKARPPLPSSIGNSSTTNTVQCPLWSYKLGLDNGWIPKDPRQSIGKCGALGVQAPVQFNGSYQSWQTGGAGAGTIDPTVSASYSQWPPASISGASVPVTELPQYTATGVVETLTNPSISGKASRTVSSLAWADPSDTASAATEISGCEYPDAWGPASLPPVCTGQAAKRAVPEPLVTAAPERRR</sequence>
<evidence type="ECO:0000313" key="20">
    <source>
        <dbReference type="Proteomes" id="UP000030669"/>
    </source>
</evidence>
<feature type="domain" description="Glycoside hydrolase family 5" evidence="18">
    <location>
        <begin position="225"/>
        <end position="385"/>
    </location>
</feature>
<comment type="subcellular location">
    <subcellularLocation>
        <location evidence="1">Cell membrane</location>
        <topology evidence="1">Single-pass type II membrane protein</topology>
    </subcellularLocation>
</comment>
<dbReference type="SUPFAM" id="SSF51445">
    <property type="entry name" value="(Trans)glycosidases"/>
    <property type="match status" value="1"/>
</dbReference>
<keyword evidence="11" id="KW-0961">Cell wall biogenesis/degradation</keyword>
<name>S7RQZ9_GLOTA</name>
<keyword evidence="8 17" id="KW-0472">Membrane</keyword>
<dbReference type="Pfam" id="PF00150">
    <property type="entry name" value="Cellulase"/>
    <property type="match status" value="1"/>
</dbReference>
<feature type="transmembrane region" description="Helical" evidence="17">
    <location>
        <begin position="72"/>
        <end position="94"/>
    </location>
</feature>
<evidence type="ECO:0000256" key="4">
    <source>
        <dbReference type="ARBA" id="ARBA00022692"/>
    </source>
</evidence>
<dbReference type="AlphaFoldDB" id="S7RQZ9"/>
<proteinExistence type="inferred from homology"/>
<comment type="function">
    <text evidence="13">Glucosidase involved in the degradation of cellulosic biomass. Active on lichenan.</text>
</comment>
<keyword evidence="4 17" id="KW-0812">Transmembrane</keyword>
<protein>
    <recommendedName>
        <fullName evidence="14">glucan 1,3-beta-glucosidase</fullName>
        <ecNumber evidence="14">3.2.1.58</ecNumber>
    </recommendedName>
    <alternativeName>
        <fullName evidence="15">Exo-1,3-beta-glucanase D</fullName>
    </alternativeName>
</protein>
<keyword evidence="10" id="KW-0326">Glycosidase</keyword>
<reference evidence="19 20" key="1">
    <citation type="journal article" date="2012" name="Science">
        <title>The Paleozoic origin of enzymatic lignin decomposition reconstructed from 31 fungal genomes.</title>
        <authorList>
            <person name="Floudas D."/>
            <person name="Binder M."/>
            <person name="Riley R."/>
            <person name="Barry K."/>
            <person name="Blanchette R.A."/>
            <person name="Henrissat B."/>
            <person name="Martinez A.T."/>
            <person name="Otillar R."/>
            <person name="Spatafora J.W."/>
            <person name="Yadav J.S."/>
            <person name="Aerts A."/>
            <person name="Benoit I."/>
            <person name="Boyd A."/>
            <person name="Carlson A."/>
            <person name="Copeland A."/>
            <person name="Coutinho P.M."/>
            <person name="de Vries R.P."/>
            <person name="Ferreira P."/>
            <person name="Findley K."/>
            <person name="Foster B."/>
            <person name="Gaskell J."/>
            <person name="Glotzer D."/>
            <person name="Gorecki P."/>
            <person name="Heitman J."/>
            <person name="Hesse C."/>
            <person name="Hori C."/>
            <person name="Igarashi K."/>
            <person name="Jurgens J.A."/>
            <person name="Kallen N."/>
            <person name="Kersten P."/>
            <person name="Kohler A."/>
            <person name="Kuees U."/>
            <person name="Kumar T.K.A."/>
            <person name="Kuo A."/>
            <person name="LaButti K."/>
            <person name="Larrondo L.F."/>
            <person name="Lindquist E."/>
            <person name="Ling A."/>
            <person name="Lombard V."/>
            <person name="Lucas S."/>
            <person name="Lundell T."/>
            <person name="Martin R."/>
            <person name="McLaughlin D.J."/>
            <person name="Morgenstern I."/>
            <person name="Morin E."/>
            <person name="Murat C."/>
            <person name="Nagy L.G."/>
            <person name="Nolan M."/>
            <person name="Ohm R.A."/>
            <person name="Patyshakuliyeva A."/>
            <person name="Rokas A."/>
            <person name="Ruiz-Duenas F.J."/>
            <person name="Sabat G."/>
            <person name="Salamov A."/>
            <person name="Samejima M."/>
            <person name="Schmutz J."/>
            <person name="Slot J.C."/>
            <person name="St John F."/>
            <person name="Stenlid J."/>
            <person name="Sun H."/>
            <person name="Sun S."/>
            <person name="Syed K."/>
            <person name="Tsang A."/>
            <person name="Wiebenga A."/>
            <person name="Young D."/>
            <person name="Pisabarro A."/>
            <person name="Eastwood D.C."/>
            <person name="Martin F."/>
            <person name="Cullen D."/>
            <person name="Grigoriev I.V."/>
            <person name="Hibbett D.S."/>
        </authorList>
    </citation>
    <scope>NUCLEOTIDE SEQUENCE [LARGE SCALE GENOMIC DNA]</scope>
    <source>
        <strain evidence="19 20">ATCC 11539</strain>
    </source>
</reference>
<gene>
    <name evidence="19" type="ORF">GLOTRDRAFT_41779</name>
</gene>
<dbReference type="InterPro" id="IPR050386">
    <property type="entry name" value="Glycosyl_hydrolase_5"/>
</dbReference>
<evidence type="ECO:0000256" key="9">
    <source>
        <dbReference type="ARBA" id="ARBA00023180"/>
    </source>
</evidence>
<comment type="similarity">
    <text evidence="2">Belongs to the glycosyl hydrolase 5 (cellulase A) family.</text>
</comment>
<evidence type="ECO:0000259" key="18">
    <source>
        <dbReference type="Pfam" id="PF00150"/>
    </source>
</evidence>
<evidence type="ECO:0000256" key="15">
    <source>
        <dbReference type="ARBA" id="ARBA00041260"/>
    </source>
</evidence>
<dbReference type="Gene3D" id="3.20.20.80">
    <property type="entry name" value="Glycosidases"/>
    <property type="match status" value="1"/>
</dbReference>
<keyword evidence="7 17" id="KW-1133">Transmembrane helix</keyword>
<evidence type="ECO:0000256" key="6">
    <source>
        <dbReference type="ARBA" id="ARBA00022968"/>
    </source>
</evidence>
<dbReference type="GO" id="GO:0005886">
    <property type="term" value="C:plasma membrane"/>
    <property type="evidence" value="ECO:0007669"/>
    <property type="project" value="UniProtKB-SubCell"/>
</dbReference>
<dbReference type="KEGG" id="gtr:GLOTRDRAFT_41779"/>
<evidence type="ECO:0000256" key="12">
    <source>
        <dbReference type="ARBA" id="ARBA00036824"/>
    </source>
</evidence>
<keyword evidence="9" id="KW-0325">Glycoprotein</keyword>
<dbReference type="PANTHER" id="PTHR31297:SF34">
    <property type="entry name" value="GLUCAN 1,3-BETA-GLUCOSIDASE 2"/>
    <property type="match status" value="1"/>
</dbReference>
<evidence type="ECO:0000256" key="16">
    <source>
        <dbReference type="SAM" id="MobiDB-lite"/>
    </source>
</evidence>
<feature type="compositionally biased region" description="Polar residues" evidence="16">
    <location>
        <begin position="31"/>
        <end position="40"/>
    </location>
</feature>
<accession>S7RQZ9</accession>
<feature type="compositionally biased region" description="Gly residues" evidence="16">
    <location>
        <begin position="104"/>
        <end position="114"/>
    </location>
</feature>
<dbReference type="GO" id="GO:0071555">
    <property type="term" value="P:cell wall organization"/>
    <property type="evidence" value="ECO:0007669"/>
    <property type="project" value="UniProtKB-KW"/>
</dbReference>
<dbReference type="RefSeq" id="XP_007866092.1">
    <property type="nucleotide sequence ID" value="XM_007867901.1"/>
</dbReference>
<dbReference type="OrthoDB" id="62120at2759"/>
<dbReference type="EMBL" id="KB469302">
    <property type="protein sequence ID" value="EPQ55349.1"/>
    <property type="molecule type" value="Genomic_DNA"/>
</dbReference>
<dbReference type="InterPro" id="IPR001547">
    <property type="entry name" value="Glyco_hydro_5"/>
</dbReference>
<feature type="region of interest" description="Disordered" evidence="16">
    <location>
        <begin position="104"/>
        <end position="129"/>
    </location>
</feature>
<dbReference type="HOGENOM" id="CLU_004624_6_1_1"/>
<dbReference type="InterPro" id="IPR017853">
    <property type="entry name" value="GH"/>
</dbReference>
<keyword evidence="20" id="KW-1185">Reference proteome</keyword>
<evidence type="ECO:0000313" key="19">
    <source>
        <dbReference type="EMBL" id="EPQ55349.1"/>
    </source>
</evidence>
<evidence type="ECO:0000256" key="10">
    <source>
        <dbReference type="ARBA" id="ARBA00023295"/>
    </source>
</evidence>
<evidence type="ECO:0000256" key="11">
    <source>
        <dbReference type="ARBA" id="ARBA00023316"/>
    </source>
</evidence>
<keyword evidence="6" id="KW-0735">Signal-anchor</keyword>
<dbReference type="GO" id="GO:0004338">
    <property type="term" value="F:glucan exo-1,3-beta-glucosidase activity"/>
    <property type="evidence" value="ECO:0007669"/>
    <property type="project" value="UniProtKB-EC"/>
</dbReference>
<comment type="catalytic activity">
    <reaction evidence="12">
        <text>Successive hydrolysis of beta-D-glucose units from the non-reducing ends of (1-&gt;3)-beta-D-glucans, releasing alpha-glucose.</text>
        <dbReference type="EC" id="3.2.1.58"/>
    </reaction>
</comment>
<dbReference type="EC" id="3.2.1.58" evidence="14"/>
<dbReference type="STRING" id="670483.S7RQZ9"/>
<evidence type="ECO:0000256" key="5">
    <source>
        <dbReference type="ARBA" id="ARBA00022801"/>
    </source>
</evidence>
<keyword evidence="5 19" id="KW-0378">Hydrolase</keyword>
<dbReference type="GO" id="GO:0009251">
    <property type="term" value="P:glucan catabolic process"/>
    <property type="evidence" value="ECO:0007669"/>
    <property type="project" value="TreeGrafter"/>
</dbReference>
<evidence type="ECO:0000256" key="3">
    <source>
        <dbReference type="ARBA" id="ARBA00022475"/>
    </source>
</evidence>
<feature type="region of interest" description="Disordered" evidence="16">
    <location>
        <begin position="1"/>
        <end position="60"/>
    </location>
</feature>
<evidence type="ECO:0000256" key="7">
    <source>
        <dbReference type="ARBA" id="ARBA00022989"/>
    </source>
</evidence>
<dbReference type="GeneID" id="19306079"/>
<evidence type="ECO:0000256" key="13">
    <source>
        <dbReference type="ARBA" id="ARBA00037126"/>
    </source>
</evidence>
<dbReference type="GO" id="GO:0005576">
    <property type="term" value="C:extracellular region"/>
    <property type="evidence" value="ECO:0007669"/>
    <property type="project" value="TreeGrafter"/>
</dbReference>
<evidence type="ECO:0000256" key="8">
    <source>
        <dbReference type="ARBA" id="ARBA00023136"/>
    </source>
</evidence>